<dbReference type="AlphaFoldDB" id="A0A8J4TU73"/>
<dbReference type="Proteomes" id="UP000727407">
    <property type="component" value="Unassembled WGS sequence"/>
</dbReference>
<organism evidence="1 2">
    <name type="scientific">Clarias magur</name>
    <name type="common">Asian catfish</name>
    <name type="synonym">Macropteronotus magur</name>
    <dbReference type="NCBI Taxonomy" id="1594786"/>
    <lineage>
        <taxon>Eukaryota</taxon>
        <taxon>Metazoa</taxon>
        <taxon>Chordata</taxon>
        <taxon>Craniata</taxon>
        <taxon>Vertebrata</taxon>
        <taxon>Euteleostomi</taxon>
        <taxon>Actinopterygii</taxon>
        <taxon>Neopterygii</taxon>
        <taxon>Teleostei</taxon>
        <taxon>Ostariophysi</taxon>
        <taxon>Siluriformes</taxon>
        <taxon>Clariidae</taxon>
        <taxon>Clarias</taxon>
    </lineage>
</organism>
<sequence length="56" mass="6304">MKEQGCAEEIASVLREAPAARKALLDNYSNLRNVAEYCENNYLQVRHTHTHTGLSS</sequence>
<protein>
    <submittedName>
        <fullName evidence="1">ABI family member 3-like isoform X1</fullName>
    </submittedName>
</protein>
<feature type="non-terminal residue" evidence="1">
    <location>
        <position position="56"/>
    </location>
</feature>
<dbReference type="OrthoDB" id="2159336at2759"/>
<dbReference type="Gene3D" id="6.10.140.1620">
    <property type="match status" value="1"/>
</dbReference>
<dbReference type="EMBL" id="QNUK01000370">
    <property type="protein sequence ID" value="KAF5894503.1"/>
    <property type="molecule type" value="Genomic_DNA"/>
</dbReference>
<name>A0A8J4TU73_CLAMG</name>
<keyword evidence="2" id="KW-1185">Reference proteome</keyword>
<accession>A0A8J4TU73</accession>
<reference evidence="1" key="1">
    <citation type="submission" date="2020-07" db="EMBL/GenBank/DDBJ databases">
        <title>Clarias magur genome sequencing, assembly and annotation.</title>
        <authorList>
            <person name="Kushwaha B."/>
            <person name="Kumar R."/>
            <person name="Das P."/>
            <person name="Joshi C.G."/>
            <person name="Kumar D."/>
            <person name="Nagpure N.S."/>
            <person name="Pandey M."/>
            <person name="Agarwal S."/>
            <person name="Srivastava S."/>
            <person name="Singh M."/>
            <person name="Sahoo L."/>
            <person name="Jayasankar P."/>
            <person name="Meher P.K."/>
            <person name="Koringa P.G."/>
            <person name="Iquebal M.A."/>
            <person name="Das S.P."/>
            <person name="Bit A."/>
            <person name="Patnaik S."/>
            <person name="Patel N."/>
            <person name="Shah T.M."/>
            <person name="Hinsu A."/>
            <person name="Jena J.K."/>
        </authorList>
    </citation>
    <scope>NUCLEOTIDE SEQUENCE</scope>
    <source>
        <strain evidence="1">CIFAMagur01</strain>
        <tissue evidence="1">Testis</tissue>
    </source>
</reference>
<evidence type="ECO:0000313" key="1">
    <source>
        <dbReference type="EMBL" id="KAF5894503.1"/>
    </source>
</evidence>
<evidence type="ECO:0000313" key="2">
    <source>
        <dbReference type="Proteomes" id="UP000727407"/>
    </source>
</evidence>
<proteinExistence type="predicted"/>
<comment type="caution">
    <text evidence="1">The sequence shown here is derived from an EMBL/GenBank/DDBJ whole genome shotgun (WGS) entry which is preliminary data.</text>
</comment>
<gene>
    <name evidence="1" type="ORF">DAT39_015787</name>
</gene>